<evidence type="ECO:0000256" key="1">
    <source>
        <dbReference type="ARBA" id="ARBA00008857"/>
    </source>
</evidence>
<evidence type="ECO:0000259" key="4">
    <source>
        <dbReference type="PROSITE" id="PS51898"/>
    </source>
</evidence>
<dbReference type="InterPro" id="IPR013762">
    <property type="entry name" value="Integrase-like_cat_sf"/>
</dbReference>
<dbReference type="RefSeq" id="WP_125118236.1">
    <property type="nucleotide sequence ID" value="NZ_AP019309.1"/>
</dbReference>
<evidence type="ECO:0000256" key="2">
    <source>
        <dbReference type="ARBA" id="ARBA00023125"/>
    </source>
</evidence>
<dbReference type="GO" id="GO:0003677">
    <property type="term" value="F:DNA binding"/>
    <property type="evidence" value="ECO:0007669"/>
    <property type="project" value="UniProtKB-KW"/>
</dbReference>
<accession>A0A3G9J3V7</accession>
<keyword evidence="6" id="KW-1185">Reference proteome</keyword>
<dbReference type="InParanoid" id="A0A3G9J3V7"/>
<reference evidence="5 6" key="1">
    <citation type="submission" date="2018-11" db="EMBL/GenBank/DDBJ databases">
        <title>Novel Erysipelotrichaceae bacterium isolated from small intestine of a swine.</title>
        <authorList>
            <person name="Kim J.S."/>
            <person name="Choe H."/>
            <person name="Lee Y.R."/>
            <person name="Kim K.M."/>
            <person name="Park D.S."/>
        </authorList>
    </citation>
    <scope>NUCLEOTIDE SEQUENCE [LARGE SCALE GENOMIC DNA]</scope>
    <source>
        <strain evidence="5 6">SG0102</strain>
    </source>
</reference>
<evidence type="ECO:0000256" key="3">
    <source>
        <dbReference type="ARBA" id="ARBA00023172"/>
    </source>
</evidence>
<protein>
    <recommendedName>
        <fullName evidence="4">Tyr recombinase domain-containing protein</fullName>
    </recommendedName>
</protein>
<organism evidence="5 6">
    <name type="scientific">Intestinibaculum porci</name>
    <dbReference type="NCBI Taxonomy" id="2487118"/>
    <lineage>
        <taxon>Bacteria</taxon>
        <taxon>Bacillati</taxon>
        <taxon>Bacillota</taxon>
        <taxon>Erysipelotrichia</taxon>
        <taxon>Erysipelotrichales</taxon>
        <taxon>Erysipelotrichaceae</taxon>
        <taxon>Intestinibaculum</taxon>
    </lineage>
</organism>
<dbReference type="Gene3D" id="1.10.443.10">
    <property type="entry name" value="Intergrase catalytic core"/>
    <property type="match status" value="1"/>
</dbReference>
<name>A0A3G9J3V7_9FIRM</name>
<evidence type="ECO:0000313" key="5">
    <source>
        <dbReference type="EMBL" id="BBH25272.1"/>
    </source>
</evidence>
<dbReference type="Proteomes" id="UP000268059">
    <property type="component" value="Chromosome"/>
</dbReference>
<dbReference type="InterPro" id="IPR050090">
    <property type="entry name" value="Tyrosine_recombinase_XerCD"/>
</dbReference>
<dbReference type="PANTHER" id="PTHR30349:SF41">
    <property type="entry name" value="INTEGRASE_RECOMBINASE PROTEIN MJ0367-RELATED"/>
    <property type="match status" value="1"/>
</dbReference>
<proteinExistence type="inferred from homology"/>
<dbReference type="GO" id="GO:0006310">
    <property type="term" value="P:DNA recombination"/>
    <property type="evidence" value="ECO:0007669"/>
    <property type="project" value="UniProtKB-KW"/>
</dbReference>
<keyword evidence="2" id="KW-0238">DNA-binding</keyword>
<feature type="domain" description="Tyr recombinase" evidence="4">
    <location>
        <begin position="108"/>
        <end position="314"/>
    </location>
</feature>
<evidence type="ECO:0000313" key="6">
    <source>
        <dbReference type="Proteomes" id="UP000268059"/>
    </source>
</evidence>
<dbReference type="EMBL" id="AP019309">
    <property type="protein sequence ID" value="BBH25272.1"/>
    <property type="molecule type" value="Genomic_DNA"/>
</dbReference>
<sequence length="333" mass="39627">MSEVIFKSSMAEKIEGFIRFKRSQGYKYDVAPIYTLRYFDEYCLTHGNPTEYSERLVTGFIIHFQEKRNFKKCDFISTLREMGSYLRATGNSSAYVPGKEFQTKRHVKNVYVMSEEEIIAFFGEMDRYYYEKRDDQSVCHCGRNFVYPAYFRLLHATGVRTFEARWLKSSDVNLDQKYIDIMNSKGNRDRRLYIRDDLADYLIKYHEQIIRMFPDTEWFFPSVEGMKCENAGAFAAFFNKIWKKTPFYIEGAKHPTPYSLRHHFATANIIRWASNGEDVHAHLPYLMRAMGHSEIEATYYYVHLVQEHYGMIKEKCSELEDLFPEVIKYDENF</sequence>
<dbReference type="AlphaFoldDB" id="A0A3G9J3V7"/>
<dbReference type="PANTHER" id="PTHR30349">
    <property type="entry name" value="PHAGE INTEGRASE-RELATED"/>
    <property type="match status" value="1"/>
</dbReference>
<dbReference type="KEGG" id="ebm:SG0102_02060"/>
<dbReference type="PROSITE" id="PS51898">
    <property type="entry name" value="TYR_RECOMBINASE"/>
    <property type="match status" value="1"/>
</dbReference>
<dbReference type="InterPro" id="IPR011010">
    <property type="entry name" value="DNA_brk_join_enz"/>
</dbReference>
<keyword evidence="3" id="KW-0233">DNA recombination</keyword>
<dbReference type="SUPFAM" id="SSF56349">
    <property type="entry name" value="DNA breaking-rejoining enzymes"/>
    <property type="match status" value="1"/>
</dbReference>
<comment type="similarity">
    <text evidence="1">Belongs to the 'phage' integrase family.</text>
</comment>
<dbReference type="InterPro" id="IPR002104">
    <property type="entry name" value="Integrase_catalytic"/>
</dbReference>
<dbReference type="Pfam" id="PF00589">
    <property type="entry name" value="Phage_integrase"/>
    <property type="match status" value="1"/>
</dbReference>
<dbReference type="GO" id="GO:0015074">
    <property type="term" value="P:DNA integration"/>
    <property type="evidence" value="ECO:0007669"/>
    <property type="project" value="InterPro"/>
</dbReference>
<gene>
    <name evidence="5" type="ORF">SG0102_02060</name>
</gene>